<name>A0AAV3PMD7_LITER</name>
<keyword evidence="5" id="KW-1185">Reference proteome</keyword>
<comment type="caution">
    <text evidence="4">The sequence shown here is derived from an EMBL/GenBank/DDBJ whole genome shotgun (WGS) entry which is preliminary data.</text>
</comment>
<evidence type="ECO:0000256" key="1">
    <source>
        <dbReference type="ARBA" id="ARBA00023015"/>
    </source>
</evidence>
<dbReference type="PANTHER" id="PTHR46633">
    <property type="entry name" value="TRANSCRIPTION FACTOR MYC/MYB-RELATED"/>
    <property type="match status" value="1"/>
</dbReference>
<sequence length="356" mass="39924">MEGGVPILNCLLQQSLRSLCTCTNSSNSSKWIYAVYWRVLPRNYPPPKWDHEGGMINRVKGNKRNWILVWEDGFCDFYACEQASSGYVEGRFGADIFFKLSHEVYSFGEGLVGKIAADNSHKWVFRDGPSEKDSNFISSWNVSLEPQPRAWEAQFKSGIQTIALIAVREGIIQLGSLDKVPEDLDLVISIQRKFSYLQSVPSSIKTIQRQYSPIQNLHSFKTNDPHHLMEAKKSANGINGSTKLAGSKRLFGESESPEKFLNKSISYGHNSSQPCVFGPPPHLWSIPPLLPSVSYSLGAYSTNIPFVSSSDQTLDSILLINQSNNLKNAGENRKVDETTLKELDNLDVKSEAERWD</sequence>
<dbReference type="AlphaFoldDB" id="A0AAV3PMD7"/>
<keyword evidence="1" id="KW-0805">Transcription regulation</keyword>
<dbReference type="Proteomes" id="UP001454036">
    <property type="component" value="Unassembled WGS sequence"/>
</dbReference>
<keyword evidence="4" id="KW-0238">DNA-binding</keyword>
<feature type="domain" description="Transcription factor MYC/MYB N-terminal" evidence="3">
    <location>
        <begin position="97"/>
        <end position="194"/>
    </location>
</feature>
<organism evidence="4 5">
    <name type="scientific">Lithospermum erythrorhizon</name>
    <name type="common">Purple gromwell</name>
    <name type="synonym">Lithospermum officinale var. erythrorhizon</name>
    <dbReference type="NCBI Taxonomy" id="34254"/>
    <lineage>
        <taxon>Eukaryota</taxon>
        <taxon>Viridiplantae</taxon>
        <taxon>Streptophyta</taxon>
        <taxon>Embryophyta</taxon>
        <taxon>Tracheophyta</taxon>
        <taxon>Spermatophyta</taxon>
        <taxon>Magnoliopsida</taxon>
        <taxon>eudicotyledons</taxon>
        <taxon>Gunneridae</taxon>
        <taxon>Pentapetalae</taxon>
        <taxon>asterids</taxon>
        <taxon>lamiids</taxon>
        <taxon>Boraginales</taxon>
        <taxon>Boraginaceae</taxon>
        <taxon>Boraginoideae</taxon>
        <taxon>Lithospermeae</taxon>
        <taxon>Lithospermum</taxon>
    </lineage>
</organism>
<dbReference type="InterPro" id="IPR025610">
    <property type="entry name" value="MYC/MYB_N"/>
</dbReference>
<evidence type="ECO:0000313" key="5">
    <source>
        <dbReference type="Proteomes" id="UP001454036"/>
    </source>
</evidence>
<evidence type="ECO:0000313" key="4">
    <source>
        <dbReference type="EMBL" id="GAA0152784.1"/>
    </source>
</evidence>
<evidence type="ECO:0000256" key="2">
    <source>
        <dbReference type="ARBA" id="ARBA00023163"/>
    </source>
</evidence>
<dbReference type="EMBL" id="BAABME010002049">
    <property type="protein sequence ID" value="GAA0152784.1"/>
    <property type="molecule type" value="Genomic_DNA"/>
</dbReference>
<gene>
    <name evidence="4" type="ORF">LIER_11178</name>
</gene>
<proteinExistence type="predicted"/>
<reference evidence="4 5" key="1">
    <citation type="submission" date="2024-01" db="EMBL/GenBank/DDBJ databases">
        <title>The complete chloroplast genome sequence of Lithospermum erythrorhizon: insights into the phylogenetic relationship among Boraginaceae species and the maternal lineages of purple gromwells.</title>
        <authorList>
            <person name="Okada T."/>
            <person name="Watanabe K."/>
        </authorList>
    </citation>
    <scope>NUCLEOTIDE SEQUENCE [LARGE SCALE GENOMIC DNA]</scope>
</reference>
<dbReference type="Pfam" id="PF14215">
    <property type="entry name" value="bHLH-MYC_N"/>
    <property type="match status" value="1"/>
</dbReference>
<accession>A0AAV3PMD7</accession>
<evidence type="ECO:0000259" key="3">
    <source>
        <dbReference type="Pfam" id="PF14215"/>
    </source>
</evidence>
<protein>
    <submittedName>
        <fullName evidence="4">DNA-binding transcription factor</fullName>
    </submittedName>
</protein>
<keyword evidence="2" id="KW-0804">Transcription</keyword>
<dbReference type="GO" id="GO:0003677">
    <property type="term" value="F:DNA binding"/>
    <property type="evidence" value="ECO:0007669"/>
    <property type="project" value="UniProtKB-KW"/>
</dbReference>
<dbReference type="PANTHER" id="PTHR46633:SF6">
    <property type="entry name" value="TRANSCRIPTION FACTOR MYC_MYB N-TERMINAL DOMAIN-CONTAINING PROTEIN"/>
    <property type="match status" value="1"/>
</dbReference>